<proteinExistence type="predicted"/>
<dbReference type="Gene3D" id="1.10.510.10">
    <property type="entry name" value="Transferase(Phosphotransferase) domain 1"/>
    <property type="match status" value="1"/>
</dbReference>
<sequence>MAAITRAVGQSGRRYLVERVLQEKPGPLGRVYLASAGTQHYVLKSVPKNDFKYFQDMFGDLRSPYIRVADDAIPDQSMFAYKYFKDHLLSFAQKDIPLPLIKRILRDSLRGIAALHEKDIVHTDIKANNIMVDWDETDGNTTIQRVQIADIEDAAYVPHNCAIVGRQVGNWMWRSPEAHASGQVHKPSDIFSFGIVCIYALTKRVIFAVADEELKEGEDKLAIVLERQLSYFSDLESLGGLLQYLGDSPWTQIFTVIAEGFNKEFPREPFALWKDIEPEFKDLVGKMTNIDPKGRITAHEALSHRWFADVV</sequence>
<keyword evidence="4" id="KW-0547">Nucleotide-binding</keyword>
<dbReference type="EC" id="2.7.11.1" evidence="1"/>
<evidence type="ECO:0000256" key="7">
    <source>
        <dbReference type="ARBA" id="ARBA00047899"/>
    </source>
</evidence>
<evidence type="ECO:0000256" key="5">
    <source>
        <dbReference type="ARBA" id="ARBA00022777"/>
    </source>
</evidence>
<dbReference type="InterPro" id="IPR011009">
    <property type="entry name" value="Kinase-like_dom_sf"/>
</dbReference>
<feature type="domain" description="Protein kinase" evidence="9">
    <location>
        <begin position="1"/>
        <end position="307"/>
    </location>
</feature>
<dbReference type="PROSITE" id="PS50011">
    <property type="entry name" value="PROTEIN_KINASE_DOM"/>
    <property type="match status" value="1"/>
</dbReference>
<dbReference type="InterPro" id="IPR000719">
    <property type="entry name" value="Prot_kinase_dom"/>
</dbReference>
<dbReference type="SMART" id="SM00220">
    <property type="entry name" value="S_TKc"/>
    <property type="match status" value="1"/>
</dbReference>
<keyword evidence="5 10" id="KW-0418">Kinase</keyword>
<dbReference type="OrthoDB" id="4062651at2759"/>
<dbReference type="Proteomes" id="UP000799779">
    <property type="component" value="Unassembled WGS sequence"/>
</dbReference>
<evidence type="ECO:0000256" key="3">
    <source>
        <dbReference type="ARBA" id="ARBA00022679"/>
    </source>
</evidence>
<dbReference type="InterPro" id="IPR053235">
    <property type="entry name" value="Ser_Thr_kinase"/>
</dbReference>
<keyword evidence="11" id="KW-1185">Reference proteome</keyword>
<evidence type="ECO:0000256" key="8">
    <source>
        <dbReference type="ARBA" id="ARBA00048679"/>
    </source>
</evidence>
<evidence type="ECO:0000256" key="6">
    <source>
        <dbReference type="ARBA" id="ARBA00022840"/>
    </source>
</evidence>
<dbReference type="SUPFAM" id="SSF56112">
    <property type="entry name" value="Protein kinase-like (PK-like)"/>
    <property type="match status" value="1"/>
</dbReference>
<evidence type="ECO:0000256" key="2">
    <source>
        <dbReference type="ARBA" id="ARBA00022527"/>
    </source>
</evidence>
<dbReference type="InterPro" id="IPR008271">
    <property type="entry name" value="Ser/Thr_kinase_AS"/>
</dbReference>
<dbReference type="Pfam" id="PF00069">
    <property type="entry name" value="Pkinase"/>
    <property type="match status" value="1"/>
</dbReference>
<comment type="catalytic activity">
    <reaction evidence="8">
        <text>L-seryl-[protein] + ATP = O-phospho-L-seryl-[protein] + ADP + H(+)</text>
        <dbReference type="Rhea" id="RHEA:17989"/>
        <dbReference type="Rhea" id="RHEA-COMP:9863"/>
        <dbReference type="Rhea" id="RHEA-COMP:11604"/>
        <dbReference type="ChEBI" id="CHEBI:15378"/>
        <dbReference type="ChEBI" id="CHEBI:29999"/>
        <dbReference type="ChEBI" id="CHEBI:30616"/>
        <dbReference type="ChEBI" id="CHEBI:83421"/>
        <dbReference type="ChEBI" id="CHEBI:456216"/>
        <dbReference type="EC" id="2.7.11.1"/>
    </reaction>
</comment>
<keyword evidence="6" id="KW-0067">ATP-binding</keyword>
<keyword evidence="3" id="KW-0808">Transferase</keyword>
<evidence type="ECO:0000256" key="4">
    <source>
        <dbReference type="ARBA" id="ARBA00022741"/>
    </source>
</evidence>
<evidence type="ECO:0000256" key="1">
    <source>
        <dbReference type="ARBA" id="ARBA00012513"/>
    </source>
</evidence>
<dbReference type="AlphaFoldDB" id="A0A6A5W0P1"/>
<dbReference type="GO" id="GO:0004674">
    <property type="term" value="F:protein serine/threonine kinase activity"/>
    <property type="evidence" value="ECO:0007669"/>
    <property type="project" value="UniProtKB-KW"/>
</dbReference>
<organism evidence="10 11">
    <name type="scientific">Amniculicola lignicola CBS 123094</name>
    <dbReference type="NCBI Taxonomy" id="1392246"/>
    <lineage>
        <taxon>Eukaryota</taxon>
        <taxon>Fungi</taxon>
        <taxon>Dikarya</taxon>
        <taxon>Ascomycota</taxon>
        <taxon>Pezizomycotina</taxon>
        <taxon>Dothideomycetes</taxon>
        <taxon>Pleosporomycetidae</taxon>
        <taxon>Pleosporales</taxon>
        <taxon>Amniculicolaceae</taxon>
        <taxon>Amniculicola</taxon>
    </lineage>
</organism>
<evidence type="ECO:0000313" key="11">
    <source>
        <dbReference type="Proteomes" id="UP000799779"/>
    </source>
</evidence>
<dbReference type="PROSITE" id="PS00108">
    <property type="entry name" value="PROTEIN_KINASE_ST"/>
    <property type="match status" value="1"/>
</dbReference>
<gene>
    <name evidence="10" type="ORF">P154DRAFT_527042</name>
</gene>
<protein>
    <recommendedName>
        <fullName evidence="1">non-specific serine/threonine protein kinase</fullName>
        <ecNumber evidence="1">2.7.11.1</ecNumber>
    </recommendedName>
</protein>
<dbReference type="GO" id="GO:0005737">
    <property type="term" value="C:cytoplasm"/>
    <property type="evidence" value="ECO:0007669"/>
    <property type="project" value="TreeGrafter"/>
</dbReference>
<dbReference type="EMBL" id="ML977659">
    <property type="protein sequence ID" value="KAF1994479.1"/>
    <property type="molecule type" value="Genomic_DNA"/>
</dbReference>
<evidence type="ECO:0000313" key="10">
    <source>
        <dbReference type="EMBL" id="KAF1994479.1"/>
    </source>
</evidence>
<comment type="catalytic activity">
    <reaction evidence="7">
        <text>L-threonyl-[protein] + ATP = O-phospho-L-threonyl-[protein] + ADP + H(+)</text>
        <dbReference type="Rhea" id="RHEA:46608"/>
        <dbReference type="Rhea" id="RHEA-COMP:11060"/>
        <dbReference type="Rhea" id="RHEA-COMP:11605"/>
        <dbReference type="ChEBI" id="CHEBI:15378"/>
        <dbReference type="ChEBI" id="CHEBI:30013"/>
        <dbReference type="ChEBI" id="CHEBI:30616"/>
        <dbReference type="ChEBI" id="CHEBI:61977"/>
        <dbReference type="ChEBI" id="CHEBI:456216"/>
        <dbReference type="EC" id="2.7.11.1"/>
    </reaction>
</comment>
<accession>A0A6A5W0P1</accession>
<name>A0A6A5W0P1_9PLEO</name>
<keyword evidence="2" id="KW-0723">Serine/threonine-protein kinase</keyword>
<reference evidence="10" key="1">
    <citation type="journal article" date="2020" name="Stud. Mycol.">
        <title>101 Dothideomycetes genomes: a test case for predicting lifestyles and emergence of pathogens.</title>
        <authorList>
            <person name="Haridas S."/>
            <person name="Albert R."/>
            <person name="Binder M."/>
            <person name="Bloem J."/>
            <person name="Labutti K."/>
            <person name="Salamov A."/>
            <person name="Andreopoulos B."/>
            <person name="Baker S."/>
            <person name="Barry K."/>
            <person name="Bills G."/>
            <person name="Bluhm B."/>
            <person name="Cannon C."/>
            <person name="Castanera R."/>
            <person name="Culley D."/>
            <person name="Daum C."/>
            <person name="Ezra D."/>
            <person name="Gonzalez J."/>
            <person name="Henrissat B."/>
            <person name="Kuo A."/>
            <person name="Liang C."/>
            <person name="Lipzen A."/>
            <person name="Lutzoni F."/>
            <person name="Magnuson J."/>
            <person name="Mondo S."/>
            <person name="Nolan M."/>
            <person name="Ohm R."/>
            <person name="Pangilinan J."/>
            <person name="Park H.-J."/>
            <person name="Ramirez L."/>
            <person name="Alfaro M."/>
            <person name="Sun H."/>
            <person name="Tritt A."/>
            <person name="Yoshinaga Y."/>
            <person name="Zwiers L.-H."/>
            <person name="Turgeon B."/>
            <person name="Goodwin S."/>
            <person name="Spatafora J."/>
            <person name="Crous P."/>
            <person name="Grigoriev I."/>
        </authorList>
    </citation>
    <scope>NUCLEOTIDE SEQUENCE</scope>
    <source>
        <strain evidence="10">CBS 123094</strain>
    </source>
</reference>
<dbReference type="GO" id="GO:0005524">
    <property type="term" value="F:ATP binding"/>
    <property type="evidence" value="ECO:0007669"/>
    <property type="project" value="UniProtKB-KW"/>
</dbReference>
<dbReference type="PANTHER" id="PTHR24361:SF433">
    <property type="entry name" value="PROTEIN KINASE DOMAIN-CONTAINING PROTEIN"/>
    <property type="match status" value="1"/>
</dbReference>
<dbReference type="PANTHER" id="PTHR24361">
    <property type="entry name" value="MITOGEN-ACTIVATED KINASE KINASE KINASE"/>
    <property type="match status" value="1"/>
</dbReference>
<evidence type="ECO:0000259" key="9">
    <source>
        <dbReference type="PROSITE" id="PS50011"/>
    </source>
</evidence>